<dbReference type="EC" id="3.4.19.12" evidence="2"/>
<protein>
    <recommendedName>
        <fullName evidence="2">ubiquitinyl hydrolase 1</fullName>
        <ecNumber evidence="2">3.4.19.12</ecNumber>
    </recommendedName>
</protein>
<evidence type="ECO:0000256" key="2">
    <source>
        <dbReference type="ARBA" id="ARBA00012759"/>
    </source>
</evidence>
<organism evidence="8 9">
    <name type="scientific">Lolium multiflorum</name>
    <name type="common">Italian ryegrass</name>
    <name type="synonym">Lolium perenne subsp. multiflorum</name>
    <dbReference type="NCBI Taxonomy" id="4521"/>
    <lineage>
        <taxon>Eukaryota</taxon>
        <taxon>Viridiplantae</taxon>
        <taxon>Streptophyta</taxon>
        <taxon>Embryophyta</taxon>
        <taxon>Tracheophyta</taxon>
        <taxon>Spermatophyta</taxon>
        <taxon>Magnoliopsida</taxon>
        <taxon>Liliopsida</taxon>
        <taxon>Poales</taxon>
        <taxon>Poaceae</taxon>
        <taxon>BOP clade</taxon>
        <taxon>Pooideae</taxon>
        <taxon>Poodae</taxon>
        <taxon>Poeae</taxon>
        <taxon>Poeae Chloroplast Group 2 (Poeae type)</taxon>
        <taxon>Loliodinae</taxon>
        <taxon>Loliinae</taxon>
        <taxon>Lolium</taxon>
    </lineage>
</organism>
<dbReference type="Proteomes" id="UP001231189">
    <property type="component" value="Unassembled WGS sequence"/>
</dbReference>
<evidence type="ECO:0000313" key="9">
    <source>
        <dbReference type="Proteomes" id="UP001231189"/>
    </source>
</evidence>
<evidence type="ECO:0000313" key="8">
    <source>
        <dbReference type="EMBL" id="KAK1609532.1"/>
    </source>
</evidence>
<dbReference type="AlphaFoldDB" id="A0AAD8QVN4"/>
<dbReference type="PROSITE" id="PS50802">
    <property type="entry name" value="OTU"/>
    <property type="match status" value="1"/>
</dbReference>
<dbReference type="GO" id="GO:0071108">
    <property type="term" value="P:protein K48-linked deubiquitination"/>
    <property type="evidence" value="ECO:0007669"/>
    <property type="project" value="TreeGrafter"/>
</dbReference>
<dbReference type="SUPFAM" id="SSF54001">
    <property type="entry name" value="Cysteine proteinases"/>
    <property type="match status" value="1"/>
</dbReference>
<dbReference type="Pfam" id="PF10275">
    <property type="entry name" value="Peptidase_C65"/>
    <property type="match status" value="1"/>
</dbReference>
<dbReference type="EMBL" id="JAUUTY010000007">
    <property type="protein sequence ID" value="KAK1609532.1"/>
    <property type="molecule type" value="Genomic_DNA"/>
</dbReference>
<keyword evidence="4" id="KW-0833">Ubl conjugation pathway</keyword>
<evidence type="ECO:0000256" key="4">
    <source>
        <dbReference type="ARBA" id="ARBA00022786"/>
    </source>
</evidence>
<accession>A0AAD8QVN4</accession>
<gene>
    <name evidence="8" type="ORF">QYE76_033205</name>
</gene>
<comment type="caution">
    <text evidence="8">The sequence shown here is derived from an EMBL/GenBank/DDBJ whole genome shotgun (WGS) entry which is preliminary data.</text>
</comment>
<comment type="catalytic activity">
    <reaction evidence="1">
        <text>Thiol-dependent hydrolysis of ester, thioester, amide, peptide and isopeptide bonds formed by the C-terminal Gly of ubiquitin (a 76-residue protein attached to proteins as an intracellular targeting signal).</text>
        <dbReference type="EC" id="3.4.19.12"/>
    </reaction>
</comment>
<dbReference type="GO" id="GO:0005634">
    <property type="term" value="C:nucleus"/>
    <property type="evidence" value="ECO:0007669"/>
    <property type="project" value="TreeGrafter"/>
</dbReference>
<evidence type="ECO:0000259" key="7">
    <source>
        <dbReference type="PROSITE" id="PS50802"/>
    </source>
</evidence>
<keyword evidence="3" id="KW-0645">Protease</keyword>
<keyword evidence="6" id="KW-0788">Thiol protease</keyword>
<dbReference type="InterPro" id="IPR042467">
    <property type="entry name" value="Peptidase_C65_otubain_sub2"/>
</dbReference>
<dbReference type="GO" id="GO:0004843">
    <property type="term" value="F:cysteine-type deubiquitinase activity"/>
    <property type="evidence" value="ECO:0007669"/>
    <property type="project" value="UniProtKB-EC"/>
</dbReference>
<dbReference type="PANTHER" id="PTHR12931:SF15">
    <property type="entry name" value="UBIQUITIN THIOESTERASE OTUBAIN-LIKE"/>
    <property type="match status" value="1"/>
</dbReference>
<dbReference type="PANTHER" id="PTHR12931">
    <property type="entry name" value="UBIQUITIN THIOLESTERASE PROTEIN OTUB"/>
    <property type="match status" value="1"/>
</dbReference>
<evidence type="ECO:0000256" key="6">
    <source>
        <dbReference type="ARBA" id="ARBA00022807"/>
    </source>
</evidence>
<dbReference type="GO" id="GO:0043130">
    <property type="term" value="F:ubiquitin binding"/>
    <property type="evidence" value="ECO:0007669"/>
    <property type="project" value="TreeGrafter"/>
</dbReference>
<dbReference type="Gene3D" id="3.30.200.60">
    <property type="entry name" value="Peptidase C65 Otubain, subdomain 1"/>
    <property type="match status" value="1"/>
</dbReference>
<evidence type="ECO:0000256" key="5">
    <source>
        <dbReference type="ARBA" id="ARBA00022801"/>
    </source>
</evidence>
<keyword evidence="9" id="KW-1185">Reference proteome</keyword>
<name>A0AAD8QVN4_LOLMU</name>
<feature type="domain" description="OTU" evidence="7">
    <location>
        <begin position="47"/>
        <end position="279"/>
    </location>
</feature>
<keyword evidence="5" id="KW-0378">Hydrolase</keyword>
<evidence type="ECO:0000256" key="1">
    <source>
        <dbReference type="ARBA" id="ARBA00000707"/>
    </source>
</evidence>
<dbReference type="GO" id="GO:0006508">
    <property type="term" value="P:proteolysis"/>
    <property type="evidence" value="ECO:0007669"/>
    <property type="project" value="UniProtKB-KW"/>
</dbReference>
<dbReference type="InterPro" id="IPR019400">
    <property type="entry name" value="Peptidase_C65_otubain"/>
</dbReference>
<dbReference type="InterPro" id="IPR042468">
    <property type="entry name" value="Peptidase_C65_otubain_sub1"/>
</dbReference>
<reference evidence="8" key="1">
    <citation type="submission" date="2023-07" db="EMBL/GenBank/DDBJ databases">
        <title>A chromosome-level genome assembly of Lolium multiflorum.</title>
        <authorList>
            <person name="Chen Y."/>
            <person name="Copetti D."/>
            <person name="Kolliker R."/>
            <person name="Studer B."/>
        </authorList>
    </citation>
    <scope>NUCLEOTIDE SEQUENCE</scope>
    <source>
        <strain evidence="8">02402/16</strain>
        <tissue evidence="8">Leaf</tissue>
    </source>
</reference>
<dbReference type="Gene3D" id="1.20.1300.20">
    <property type="entry name" value="Peptidase C65 Otubain, subdomain 2"/>
    <property type="match status" value="1"/>
</dbReference>
<dbReference type="CDD" id="cd22749">
    <property type="entry name" value="Otubain_C65"/>
    <property type="match status" value="1"/>
</dbReference>
<dbReference type="InterPro" id="IPR038765">
    <property type="entry name" value="Papain-like_cys_pep_sf"/>
</dbReference>
<proteinExistence type="predicted"/>
<sequence>MITENDDSGGVSNSRSKLGHKELVLTLDNYDNDIITEKIMLLSKKYGFFRRVPGDGSCFYRAFIFNYLENTVEIKDDDNRKTEAARLRQRVETYMLACYRYDEDLLPAFCGFESVVSLIEQGLAAGELYHMEMTEHVTSQILPLLRSLTEIEIRMSEDYYHAFLPGDYESVSELCIWEVRAEDGEANHIQIRALVDALGIPLILENLDGSSPVRLNPHHIYPSQESKAEELEQLIDGDDTTTPMAHVEREGSRNLSPAERRRLVTLLYRPGHYDIIYPK</sequence>
<evidence type="ECO:0000256" key="3">
    <source>
        <dbReference type="ARBA" id="ARBA00022670"/>
    </source>
</evidence>
<dbReference type="InterPro" id="IPR003323">
    <property type="entry name" value="OTU_dom"/>
</dbReference>